<dbReference type="PANTHER" id="PTHR26452">
    <property type="entry name" value="OLFACTORY RECEPTOR"/>
    <property type="match status" value="1"/>
</dbReference>
<keyword evidence="6 12" id="KW-1133">Transmembrane helix</keyword>
<keyword evidence="3 12" id="KW-1003">Cell membrane</keyword>
<feature type="transmembrane region" description="Helical" evidence="12">
    <location>
        <begin position="204"/>
        <end position="230"/>
    </location>
</feature>
<dbReference type="InterPro" id="IPR050516">
    <property type="entry name" value="Olfactory_GPCR"/>
</dbReference>
<dbReference type="InterPro" id="IPR000725">
    <property type="entry name" value="Olfact_rcpt"/>
</dbReference>
<gene>
    <name evidence="15" type="primary">OR6Q1</name>
</gene>
<evidence type="ECO:0000256" key="9">
    <source>
        <dbReference type="ARBA" id="ARBA00023170"/>
    </source>
</evidence>
<evidence type="ECO:0000256" key="2">
    <source>
        <dbReference type="ARBA" id="ARBA00004651"/>
    </source>
</evidence>
<evidence type="ECO:0000256" key="10">
    <source>
        <dbReference type="ARBA" id="ARBA00023224"/>
    </source>
</evidence>
<dbReference type="Gene3D" id="1.20.1070.10">
    <property type="entry name" value="Rhodopsin 7-helix transmembrane proteins"/>
    <property type="match status" value="1"/>
</dbReference>
<keyword evidence="9 11" id="KW-0675">Receptor</keyword>
<dbReference type="RefSeq" id="XP_020727968.2">
    <property type="nucleotide sequence ID" value="XM_020872309.2"/>
</dbReference>
<keyword evidence="4 11" id="KW-0812">Transmembrane</keyword>
<comment type="similarity">
    <text evidence="11">Belongs to the G-protein coupled receptor 1 family.</text>
</comment>
<reference evidence="15" key="2">
    <citation type="submission" date="2025-08" db="UniProtKB">
        <authorList>
            <consortium name="RefSeq"/>
        </authorList>
    </citation>
    <scope>IDENTIFICATION</scope>
    <source>
        <tissue evidence="15">Tongue muscle</tissue>
    </source>
</reference>
<feature type="transmembrane region" description="Helical" evidence="12">
    <location>
        <begin position="62"/>
        <end position="84"/>
    </location>
</feature>
<keyword evidence="10 11" id="KW-0807">Transducer</keyword>
<evidence type="ECO:0000256" key="3">
    <source>
        <dbReference type="ARBA" id="ARBA00022475"/>
    </source>
</evidence>
<evidence type="ECO:0000256" key="5">
    <source>
        <dbReference type="ARBA" id="ARBA00022725"/>
    </source>
</evidence>
<dbReference type="PRINTS" id="PR00237">
    <property type="entry name" value="GPCRRHODOPSN"/>
</dbReference>
<dbReference type="PRINTS" id="PR00245">
    <property type="entry name" value="OLFACTORYR"/>
</dbReference>
<evidence type="ECO:0000259" key="13">
    <source>
        <dbReference type="PROSITE" id="PS50262"/>
    </source>
</evidence>
<keyword evidence="12" id="KW-0716">Sensory transduction</keyword>
<evidence type="ECO:0000256" key="11">
    <source>
        <dbReference type="RuleBase" id="RU000688"/>
    </source>
</evidence>
<organism evidence="14 15">
    <name type="scientific">Odocoileus virginianus</name>
    <name type="common">White-tailed deer</name>
    <dbReference type="NCBI Taxonomy" id="9874"/>
    <lineage>
        <taxon>Eukaryota</taxon>
        <taxon>Metazoa</taxon>
        <taxon>Chordata</taxon>
        <taxon>Craniata</taxon>
        <taxon>Vertebrata</taxon>
        <taxon>Euteleostomi</taxon>
        <taxon>Mammalia</taxon>
        <taxon>Eutheria</taxon>
        <taxon>Laurasiatheria</taxon>
        <taxon>Artiodactyla</taxon>
        <taxon>Ruminantia</taxon>
        <taxon>Pecora</taxon>
        <taxon>Cervidae</taxon>
        <taxon>Odocoileinae</taxon>
        <taxon>Odocoileus</taxon>
    </lineage>
</organism>
<dbReference type="GO" id="GO:0005886">
    <property type="term" value="C:plasma membrane"/>
    <property type="evidence" value="ECO:0007669"/>
    <property type="project" value="UniProtKB-SubCell"/>
</dbReference>
<evidence type="ECO:0000313" key="15">
    <source>
        <dbReference type="RefSeq" id="XP_020727968.2"/>
    </source>
</evidence>
<dbReference type="CDD" id="cd13954">
    <property type="entry name" value="7tmA_OR"/>
    <property type="match status" value="1"/>
</dbReference>
<reference evidence="14" key="1">
    <citation type="journal article" date="2022" name="J. Hered.">
        <title>A De Novo Chromosome-Level Genome Assembly of the White-Tailed Deer, Odocoileus Virginianus.</title>
        <authorList>
            <person name="London E.W."/>
            <person name="Roca A.L."/>
            <person name="Novakofski J.E."/>
            <person name="Mateus-Pinilla N.E."/>
        </authorList>
    </citation>
    <scope>NUCLEOTIDE SEQUENCE [LARGE SCALE GENOMIC DNA]</scope>
</reference>
<dbReference type="GeneID" id="110124014"/>
<evidence type="ECO:0000256" key="4">
    <source>
        <dbReference type="ARBA" id="ARBA00022692"/>
    </source>
</evidence>
<dbReference type="PROSITE" id="PS00237">
    <property type="entry name" value="G_PROTEIN_RECEP_F1_1"/>
    <property type="match status" value="1"/>
</dbReference>
<protein>
    <recommendedName>
        <fullName evidence="12">Olfactory receptor</fullName>
    </recommendedName>
</protein>
<keyword evidence="14" id="KW-1185">Reference proteome</keyword>
<evidence type="ECO:0000313" key="14">
    <source>
        <dbReference type="Proteomes" id="UP001652640"/>
    </source>
</evidence>
<dbReference type="OrthoDB" id="9830606at2759"/>
<feature type="transmembrane region" description="Helical" evidence="12">
    <location>
        <begin position="242"/>
        <end position="264"/>
    </location>
</feature>
<keyword evidence="5 12" id="KW-0552">Olfaction</keyword>
<keyword evidence="8 12" id="KW-0472">Membrane</keyword>
<dbReference type="Pfam" id="PF13853">
    <property type="entry name" value="7tm_4"/>
    <property type="match status" value="1"/>
</dbReference>
<feature type="transmembrane region" description="Helical" evidence="12">
    <location>
        <begin position="96"/>
        <end position="124"/>
    </location>
</feature>
<dbReference type="Proteomes" id="UP001652640">
    <property type="component" value="Chromosome 10"/>
</dbReference>
<dbReference type="GO" id="GO:0004984">
    <property type="term" value="F:olfactory receptor activity"/>
    <property type="evidence" value="ECO:0007669"/>
    <property type="project" value="InterPro"/>
</dbReference>
<keyword evidence="7 11" id="KW-0297">G-protein coupled receptor</keyword>
<dbReference type="KEGG" id="ovr:110124014"/>
<comment type="function">
    <text evidence="1">Putative odorant or sperm cell receptor.</text>
</comment>
<feature type="transmembrane region" description="Helical" evidence="12">
    <location>
        <begin position="27"/>
        <end position="50"/>
    </location>
</feature>
<dbReference type="InterPro" id="IPR017452">
    <property type="entry name" value="GPCR_Rhodpsn_7TM"/>
</dbReference>
<feature type="transmembrane region" description="Helical" evidence="12">
    <location>
        <begin position="145"/>
        <end position="166"/>
    </location>
</feature>
<proteinExistence type="inferred from homology"/>
<feature type="transmembrane region" description="Helical" evidence="12">
    <location>
        <begin position="276"/>
        <end position="296"/>
    </location>
</feature>
<dbReference type="InterPro" id="IPR000276">
    <property type="entry name" value="GPCR_Rhodpsn"/>
</dbReference>
<evidence type="ECO:0000256" key="7">
    <source>
        <dbReference type="ARBA" id="ARBA00023040"/>
    </source>
</evidence>
<dbReference type="SUPFAM" id="SSF81321">
    <property type="entry name" value="Family A G protein-coupled receptor-like"/>
    <property type="match status" value="1"/>
</dbReference>
<evidence type="ECO:0000256" key="1">
    <source>
        <dbReference type="ARBA" id="ARBA00003929"/>
    </source>
</evidence>
<name>A0A6J0VRX3_ODOVR</name>
<accession>A0A6J0VRX3</accession>
<dbReference type="GO" id="GO:0004930">
    <property type="term" value="F:G protein-coupled receptor activity"/>
    <property type="evidence" value="ECO:0007669"/>
    <property type="project" value="UniProtKB-KW"/>
</dbReference>
<dbReference type="InParanoid" id="A0A6J0VRX3"/>
<feature type="domain" description="G-protein coupled receptors family 1 profile" evidence="13">
    <location>
        <begin position="43"/>
        <end position="294"/>
    </location>
</feature>
<dbReference type="PROSITE" id="PS50262">
    <property type="entry name" value="G_PROTEIN_RECEP_F1_2"/>
    <property type="match status" value="1"/>
</dbReference>
<evidence type="ECO:0000256" key="12">
    <source>
        <dbReference type="RuleBase" id="RU363047"/>
    </source>
</evidence>
<evidence type="ECO:0000256" key="8">
    <source>
        <dbReference type="ARBA" id="ARBA00023136"/>
    </source>
</evidence>
<comment type="subcellular location">
    <subcellularLocation>
        <location evidence="2 12">Cell membrane</location>
        <topology evidence="2 12">Multi-pass membrane protein</topology>
    </subcellularLocation>
</comment>
<evidence type="ECO:0000256" key="6">
    <source>
        <dbReference type="ARBA" id="ARBA00022989"/>
    </source>
</evidence>
<dbReference type="AlphaFoldDB" id="A0A6J0VRX3"/>
<sequence>MQPDTPNQTHMAEFVLLGFAEAHGSRLFLFALFLTMYLLTLVENLAIILVVGLDHRLHRPMYFFLTHLSCLEIGYTSVTVPKMLAGFLGVAGAQRISYAGCLSQLFIFTFLGATECLLLAAMAYDRYVAICLPLRYGALVSRGACGRLAAACWLGGLLTPALPIYLMSRLTFCGPNVIDHFFCDASPLLALACSDVALKETADLLVSLAVLLASSAAIAVSYGRIVWTLLRLRAAAARRKAFSTCAAHLSVVSLFYGTLFFMYARTRAAPSVSFSKVVSVFYSIVTPMLNPLIYSLRNHEVKGALGRAFSCGSWEGR</sequence>